<accession>A0AA35SSE1</accession>
<dbReference type="GO" id="GO:0044874">
    <property type="term" value="P:lipoprotein localization to outer membrane"/>
    <property type="evidence" value="ECO:0007669"/>
    <property type="project" value="TreeGrafter"/>
</dbReference>
<feature type="non-terminal residue" evidence="3">
    <location>
        <position position="1"/>
    </location>
</feature>
<dbReference type="Gene3D" id="3.40.50.300">
    <property type="entry name" value="P-loop containing nucleotide triphosphate hydrolases"/>
    <property type="match status" value="1"/>
</dbReference>
<keyword evidence="3" id="KW-0067">ATP-binding</keyword>
<dbReference type="GO" id="GO:0089705">
    <property type="term" value="P:protein localization to outer membrane"/>
    <property type="evidence" value="ECO:0007669"/>
    <property type="project" value="TreeGrafter"/>
</dbReference>
<comment type="similarity">
    <text evidence="1">Belongs to the ABC transporter superfamily.</text>
</comment>
<name>A0AA35SSE1_GEOBA</name>
<evidence type="ECO:0000313" key="3">
    <source>
        <dbReference type="EMBL" id="CAI8034472.1"/>
    </source>
</evidence>
<gene>
    <name evidence="3" type="ORF">GBAR_LOCUS19401</name>
</gene>
<dbReference type="SUPFAM" id="SSF52540">
    <property type="entry name" value="P-loop containing nucleoside triphosphate hydrolases"/>
    <property type="match status" value="1"/>
</dbReference>
<dbReference type="GO" id="GO:0005886">
    <property type="term" value="C:plasma membrane"/>
    <property type="evidence" value="ECO:0007669"/>
    <property type="project" value="TreeGrafter"/>
</dbReference>
<dbReference type="InterPro" id="IPR015854">
    <property type="entry name" value="ABC_transpr_LolD-like"/>
</dbReference>
<dbReference type="Pfam" id="PF00005">
    <property type="entry name" value="ABC_tran"/>
    <property type="match status" value="1"/>
</dbReference>
<dbReference type="PANTHER" id="PTHR24220">
    <property type="entry name" value="IMPORT ATP-BINDING PROTEIN"/>
    <property type="match status" value="1"/>
</dbReference>
<sequence>DVAQDRAKELLEYVGLGERLEHRPSELSGGERQRVAIARALVNQPKVVLADEPTGNLDQKTSEAVHDLLWTLNDQFSQTFIIVTHNQTLAQRADRLIQLVDGQVFDQV</sequence>
<dbReference type="GO" id="GO:0016887">
    <property type="term" value="F:ATP hydrolysis activity"/>
    <property type="evidence" value="ECO:0007669"/>
    <property type="project" value="InterPro"/>
</dbReference>
<proteinExistence type="inferred from homology"/>
<dbReference type="InterPro" id="IPR003439">
    <property type="entry name" value="ABC_transporter-like_ATP-bd"/>
</dbReference>
<evidence type="ECO:0000313" key="4">
    <source>
        <dbReference type="Proteomes" id="UP001174909"/>
    </source>
</evidence>
<dbReference type="PANTHER" id="PTHR24220:SF689">
    <property type="entry name" value="LIPOPROTEIN-RELEASING SYSTEM ATP-BINDING PROTEIN LOLD"/>
    <property type="match status" value="1"/>
</dbReference>
<organism evidence="3 4">
    <name type="scientific">Geodia barretti</name>
    <name type="common">Barrett's horny sponge</name>
    <dbReference type="NCBI Taxonomy" id="519541"/>
    <lineage>
        <taxon>Eukaryota</taxon>
        <taxon>Metazoa</taxon>
        <taxon>Porifera</taxon>
        <taxon>Demospongiae</taxon>
        <taxon>Heteroscleromorpha</taxon>
        <taxon>Tetractinellida</taxon>
        <taxon>Astrophorina</taxon>
        <taxon>Geodiidae</taxon>
        <taxon>Geodia</taxon>
    </lineage>
</organism>
<keyword evidence="3" id="KW-0547">Nucleotide-binding</keyword>
<protein>
    <submittedName>
        <fullName evidence="3">Lipoprotein-releasing system ATP-binding protein LolD</fullName>
    </submittedName>
</protein>
<comment type="caution">
    <text evidence="3">The sequence shown here is derived from an EMBL/GenBank/DDBJ whole genome shotgun (WGS) entry which is preliminary data.</text>
</comment>
<reference evidence="3" key="1">
    <citation type="submission" date="2023-03" db="EMBL/GenBank/DDBJ databases">
        <authorList>
            <person name="Steffen K."/>
            <person name="Cardenas P."/>
        </authorList>
    </citation>
    <scope>NUCLEOTIDE SEQUENCE</scope>
</reference>
<feature type="domain" description="ABC transporter" evidence="2">
    <location>
        <begin position="4"/>
        <end position="54"/>
    </location>
</feature>
<dbReference type="InterPro" id="IPR027417">
    <property type="entry name" value="P-loop_NTPase"/>
</dbReference>
<evidence type="ECO:0000256" key="1">
    <source>
        <dbReference type="ARBA" id="ARBA00005417"/>
    </source>
</evidence>
<dbReference type="GO" id="GO:0005524">
    <property type="term" value="F:ATP binding"/>
    <property type="evidence" value="ECO:0007669"/>
    <property type="project" value="UniProtKB-KW"/>
</dbReference>
<dbReference type="Proteomes" id="UP001174909">
    <property type="component" value="Unassembled WGS sequence"/>
</dbReference>
<keyword evidence="4" id="KW-1185">Reference proteome</keyword>
<dbReference type="GO" id="GO:0022857">
    <property type="term" value="F:transmembrane transporter activity"/>
    <property type="evidence" value="ECO:0007669"/>
    <property type="project" value="TreeGrafter"/>
</dbReference>
<keyword evidence="3" id="KW-0449">Lipoprotein</keyword>
<dbReference type="EMBL" id="CASHTH010002735">
    <property type="protein sequence ID" value="CAI8034472.1"/>
    <property type="molecule type" value="Genomic_DNA"/>
</dbReference>
<dbReference type="AlphaFoldDB" id="A0AA35SSE1"/>
<evidence type="ECO:0000259" key="2">
    <source>
        <dbReference type="Pfam" id="PF00005"/>
    </source>
</evidence>